<organism evidence="1 2">
    <name type="scientific">Brassica napus</name>
    <name type="common">Rape</name>
    <dbReference type="NCBI Taxonomy" id="3708"/>
    <lineage>
        <taxon>Eukaryota</taxon>
        <taxon>Viridiplantae</taxon>
        <taxon>Streptophyta</taxon>
        <taxon>Embryophyta</taxon>
        <taxon>Tracheophyta</taxon>
        <taxon>Spermatophyta</taxon>
        <taxon>Magnoliopsida</taxon>
        <taxon>eudicotyledons</taxon>
        <taxon>Gunneridae</taxon>
        <taxon>Pentapetalae</taxon>
        <taxon>rosids</taxon>
        <taxon>malvids</taxon>
        <taxon>Brassicales</taxon>
        <taxon>Brassicaceae</taxon>
        <taxon>Brassiceae</taxon>
        <taxon>Brassica</taxon>
    </lineage>
</organism>
<protein>
    <submittedName>
        <fullName evidence="1">Uncharacterized protein</fullName>
    </submittedName>
</protein>
<dbReference type="EMBL" id="JAGKQM010000016">
    <property type="protein sequence ID" value="KAH0875163.1"/>
    <property type="molecule type" value="Genomic_DNA"/>
</dbReference>
<evidence type="ECO:0000313" key="2">
    <source>
        <dbReference type="Proteomes" id="UP000824890"/>
    </source>
</evidence>
<sequence>EVTADYVAGGIVWRDRDLVVGFGERGFGEGLGGSGSSEEVRGLDELTLGLECGSALLREVSALSELWIGAIIQGGFLVWRDDALAWRPWREKIGLHVRIVVPGDGGYHRSVAAGFSPGGGGSFSSADAGSSSREGSYYGSFSAKLEVGEGVLVLMMKLSAEVKSVKSTITWFSMRASRVLSGSKAEVISAGRTMISLVVGSLVVSGEISMVVSAEALRVSELRRNERSGDLFRFLPESMKGKLRRRNACRSEWCRSSHVSLPLLPCFSRGP</sequence>
<gene>
    <name evidence="1" type="ORF">HID58_072525</name>
</gene>
<dbReference type="Proteomes" id="UP000824890">
    <property type="component" value="Unassembled WGS sequence"/>
</dbReference>
<feature type="non-terminal residue" evidence="1">
    <location>
        <position position="1"/>
    </location>
</feature>
<reference evidence="1 2" key="1">
    <citation type="submission" date="2021-05" db="EMBL/GenBank/DDBJ databases">
        <title>Genome Assembly of Synthetic Allotetraploid Brassica napus Reveals Homoeologous Exchanges between Subgenomes.</title>
        <authorList>
            <person name="Davis J.T."/>
        </authorList>
    </citation>
    <scope>NUCLEOTIDE SEQUENCE [LARGE SCALE GENOMIC DNA]</scope>
    <source>
        <strain evidence="2">cv. Da-Ae</strain>
        <tissue evidence="1">Seedling</tissue>
    </source>
</reference>
<keyword evidence="2" id="KW-1185">Reference proteome</keyword>
<comment type="caution">
    <text evidence="1">The sequence shown here is derived from an EMBL/GenBank/DDBJ whole genome shotgun (WGS) entry which is preliminary data.</text>
</comment>
<name>A0ABQ7Z4Q5_BRANA</name>
<evidence type="ECO:0000313" key="1">
    <source>
        <dbReference type="EMBL" id="KAH0875163.1"/>
    </source>
</evidence>
<accession>A0ABQ7Z4Q5</accession>
<proteinExistence type="predicted"/>